<organism evidence="1 2">
    <name type="scientific">Candidatus Amesbacteria bacterium GW2011_GWA1_48_9</name>
    <dbReference type="NCBI Taxonomy" id="1618355"/>
    <lineage>
        <taxon>Bacteria</taxon>
        <taxon>Candidatus Amesiibacteriota</taxon>
    </lineage>
</organism>
<gene>
    <name evidence="1" type="ORF">UY33_C0014G0023</name>
</gene>
<evidence type="ECO:0000313" key="1">
    <source>
        <dbReference type="EMBL" id="KKW00212.1"/>
    </source>
</evidence>
<dbReference type="AlphaFoldDB" id="A0A0G1XCE5"/>
<comment type="caution">
    <text evidence="1">The sequence shown here is derived from an EMBL/GenBank/DDBJ whole genome shotgun (WGS) entry which is preliminary data.</text>
</comment>
<dbReference type="InterPro" id="IPR011330">
    <property type="entry name" value="Glyco_hydro/deAcase_b/a-brl"/>
</dbReference>
<accession>A0A0G1XCE5</accession>
<dbReference type="SUPFAM" id="SSF88713">
    <property type="entry name" value="Glycoside hydrolase/deacetylase"/>
    <property type="match status" value="1"/>
</dbReference>
<dbReference type="GO" id="GO:0005975">
    <property type="term" value="P:carbohydrate metabolic process"/>
    <property type="evidence" value="ECO:0007669"/>
    <property type="project" value="InterPro"/>
</dbReference>
<dbReference type="Proteomes" id="UP000034637">
    <property type="component" value="Unassembled WGS sequence"/>
</dbReference>
<dbReference type="Gene3D" id="3.20.20.370">
    <property type="entry name" value="Glycoside hydrolase/deacetylase"/>
    <property type="match status" value="1"/>
</dbReference>
<name>A0A0G1XCE5_9BACT</name>
<evidence type="ECO:0000313" key="2">
    <source>
        <dbReference type="Proteomes" id="UP000034637"/>
    </source>
</evidence>
<sequence length="144" mass="16155">MTVKSNIYQALYRLDLFLRRQPGPLILSYHSLSASGWKYAVPLACFQAHIRLLLSTGWKPVSLGEINRYYSQKLSLPRLCFAVTFDDGFTSVLQAKKFLHRYRIRPALFSARLNHGLTGVRFVLLRGPAGKSAATVSPTRISAA</sequence>
<dbReference type="EMBL" id="LCPP01000014">
    <property type="protein sequence ID" value="KKW00212.1"/>
    <property type="molecule type" value="Genomic_DNA"/>
</dbReference>
<protein>
    <submittedName>
        <fullName evidence="1">Polysaccharide deacetylase</fullName>
    </submittedName>
</protein>
<reference evidence="1 2" key="1">
    <citation type="journal article" date="2015" name="Nature">
        <title>rRNA introns, odd ribosomes, and small enigmatic genomes across a large radiation of phyla.</title>
        <authorList>
            <person name="Brown C.T."/>
            <person name="Hug L.A."/>
            <person name="Thomas B.C."/>
            <person name="Sharon I."/>
            <person name="Castelle C.J."/>
            <person name="Singh A."/>
            <person name="Wilkins M.J."/>
            <person name="Williams K.H."/>
            <person name="Banfield J.F."/>
        </authorList>
    </citation>
    <scope>NUCLEOTIDE SEQUENCE [LARGE SCALE GENOMIC DNA]</scope>
</reference>
<proteinExistence type="predicted"/>